<dbReference type="InterPro" id="IPR021280">
    <property type="entry name" value="TMEM260-like"/>
</dbReference>
<organism evidence="2">
    <name type="scientific">marine sediment metagenome</name>
    <dbReference type="NCBI Taxonomy" id="412755"/>
    <lineage>
        <taxon>unclassified sequences</taxon>
        <taxon>metagenomes</taxon>
        <taxon>ecological metagenomes</taxon>
    </lineage>
</organism>
<feature type="transmembrane region" description="Helical" evidence="1">
    <location>
        <begin position="67"/>
        <end position="85"/>
    </location>
</feature>
<dbReference type="AlphaFoldDB" id="X0Y810"/>
<keyword evidence="1" id="KW-0472">Membrane</keyword>
<evidence type="ECO:0008006" key="3">
    <source>
        <dbReference type="Google" id="ProtNLM"/>
    </source>
</evidence>
<gene>
    <name evidence="2" type="ORF">S01H1_75862</name>
</gene>
<evidence type="ECO:0000256" key="1">
    <source>
        <dbReference type="SAM" id="Phobius"/>
    </source>
</evidence>
<protein>
    <recommendedName>
        <fullName evidence="3">Glycosyltransferase RgtA/B/C/D-like domain-containing protein</fullName>
    </recommendedName>
</protein>
<reference evidence="2" key="1">
    <citation type="journal article" date="2014" name="Front. Microbiol.">
        <title>High frequency of phylogenetically diverse reductive dehalogenase-homologous genes in deep subseafloor sedimentary metagenomes.</title>
        <authorList>
            <person name="Kawai M."/>
            <person name="Futagami T."/>
            <person name="Toyoda A."/>
            <person name="Takaki Y."/>
            <person name="Nishi S."/>
            <person name="Hori S."/>
            <person name="Arai W."/>
            <person name="Tsubouchi T."/>
            <person name="Morono Y."/>
            <person name="Uchiyama I."/>
            <person name="Ito T."/>
            <person name="Fujiyama A."/>
            <person name="Inagaki F."/>
            <person name="Takami H."/>
        </authorList>
    </citation>
    <scope>NUCLEOTIDE SEQUENCE</scope>
    <source>
        <strain evidence="2">Expedition CK06-06</strain>
    </source>
</reference>
<feature type="transmembrane region" description="Helical" evidence="1">
    <location>
        <begin position="92"/>
        <end position="112"/>
    </location>
</feature>
<sequence length="120" mass="12810">MGLTRASFNVRFKSERTWVILAAVAVLIIVLTTLQWDVNGSQSPYATDVGEIQNALPRWGTLHFTGYPLYTFVGSMWVSFLRLLGVAPAAGASLFSAMWGAAAAALLVLLAVELGVPAPT</sequence>
<dbReference type="EMBL" id="BARS01050865">
    <property type="protein sequence ID" value="GAG51989.1"/>
    <property type="molecule type" value="Genomic_DNA"/>
</dbReference>
<evidence type="ECO:0000313" key="2">
    <source>
        <dbReference type="EMBL" id="GAG51989.1"/>
    </source>
</evidence>
<comment type="caution">
    <text evidence="2">The sequence shown here is derived from an EMBL/GenBank/DDBJ whole genome shotgun (WGS) entry which is preliminary data.</text>
</comment>
<dbReference type="Pfam" id="PF11028">
    <property type="entry name" value="TMEM260-like"/>
    <property type="match status" value="1"/>
</dbReference>
<feature type="non-terminal residue" evidence="2">
    <location>
        <position position="120"/>
    </location>
</feature>
<keyword evidence="1" id="KW-0812">Transmembrane</keyword>
<proteinExistence type="predicted"/>
<name>X0Y810_9ZZZZ</name>
<feature type="transmembrane region" description="Helical" evidence="1">
    <location>
        <begin position="18"/>
        <end position="36"/>
    </location>
</feature>
<accession>X0Y810</accession>
<keyword evidence="1" id="KW-1133">Transmembrane helix</keyword>